<name>A0AAN9MSW8_CANGL</name>
<dbReference type="Proteomes" id="UP001367508">
    <property type="component" value="Unassembled WGS sequence"/>
</dbReference>
<dbReference type="InterPro" id="IPR036259">
    <property type="entry name" value="MFS_trans_sf"/>
</dbReference>
<dbReference type="NCBIfam" id="TIGR00879">
    <property type="entry name" value="SP"/>
    <property type="match status" value="1"/>
</dbReference>
<dbReference type="PRINTS" id="PR00171">
    <property type="entry name" value="SUGRTRNSPORT"/>
</dbReference>
<evidence type="ECO:0000256" key="2">
    <source>
        <dbReference type="ARBA" id="ARBA00010992"/>
    </source>
</evidence>
<dbReference type="AlphaFoldDB" id="A0AAN9MSW8"/>
<dbReference type="InterPro" id="IPR050549">
    <property type="entry name" value="MFS_Trehalose_Transporter"/>
</dbReference>
<dbReference type="PROSITE" id="PS50850">
    <property type="entry name" value="MFS"/>
    <property type="match status" value="1"/>
</dbReference>
<dbReference type="Gene3D" id="1.20.1250.20">
    <property type="entry name" value="MFS general substrate transporter like domains"/>
    <property type="match status" value="1"/>
</dbReference>
<gene>
    <name evidence="11" type="ORF">VNO77_01988</name>
</gene>
<feature type="transmembrane region" description="Helical" evidence="9">
    <location>
        <begin position="481"/>
        <end position="499"/>
    </location>
</feature>
<evidence type="ECO:0000256" key="4">
    <source>
        <dbReference type="ARBA" id="ARBA00022597"/>
    </source>
</evidence>
<evidence type="ECO:0000256" key="9">
    <source>
        <dbReference type="SAM" id="Phobius"/>
    </source>
</evidence>
<keyword evidence="5 9" id="KW-0812">Transmembrane</keyword>
<feature type="transmembrane region" description="Helical" evidence="9">
    <location>
        <begin position="409"/>
        <end position="437"/>
    </location>
</feature>
<evidence type="ECO:0000313" key="12">
    <source>
        <dbReference type="Proteomes" id="UP001367508"/>
    </source>
</evidence>
<feature type="transmembrane region" description="Helical" evidence="9">
    <location>
        <begin position="228"/>
        <end position="249"/>
    </location>
</feature>
<evidence type="ECO:0000256" key="8">
    <source>
        <dbReference type="RuleBase" id="RU003346"/>
    </source>
</evidence>
<dbReference type="InterPro" id="IPR044775">
    <property type="entry name" value="MFS_ERD6/Tret1-like"/>
</dbReference>
<keyword evidence="6 9" id="KW-1133">Transmembrane helix</keyword>
<dbReference type="InterPro" id="IPR003663">
    <property type="entry name" value="Sugar/inositol_transpt"/>
</dbReference>
<dbReference type="GO" id="GO:0016020">
    <property type="term" value="C:membrane"/>
    <property type="evidence" value="ECO:0007669"/>
    <property type="project" value="UniProtKB-SubCell"/>
</dbReference>
<dbReference type="PANTHER" id="PTHR48021">
    <property type="match status" value="1"/>
</dbReference>
<sequence>MLTQVPYSSLLNDLLLIILLNMFSADYPFLTILAFGFSILNSIGIENTMPLGEDYEDARNLRKPFVTNNAGSSNLFVVLCVLVVALGPIQFGFTCGYSSPTQAAMIRDLNLSISRFSLFGSLANVGAMVGATVSGQIAEYFGRKGSLIVAAVPNIFGWLAISIAKDSSLLFLGRLMEGFGVGIISYVVPVYIAEVSPRTMRGTLGSVNQLSVTIGIMLAYLLGLFVNWRLLAILGIIPCALLIPGTYFIPESPRWLAEMGMNDKFEAALQTLRGSNVDITMEVQEIQGSLVSSKTDTIQLGDLKRRRYWYPLMVGIGLLMLQQLTGMNGVFFYSSKIFSSAGISSSDAATVGLGSIQVVMTGLATSLVDRSGRRTLLIVSSSIMTLSLLLVATAFYLEGVVANDSNLHKILAMLSVAGLVALVIGFSLGIGPIPWVIMSEILPPNIKGLAGSVATFLNWFTASVITMTANLLLNWSSAGTFTIYAIFTAFTVGFALLWVPETKDKTLEEIQASFIR</sequence>
<reference evidence="11 12" key="1">
    <citation type="submission" date="2024-01" db="EMBL/GenBank/DDBJ databases">
        <title>The genomes of 5 underutilized Papilionoideae crops provide insights into root nodulation and disease resistanc.</title>
        <authorList>
            <person name="Jiang F."/>
        </authorList>
    </citation>
    <scope>NUCLEOTIDE SEQUENCE [LARGE SCALE GENOMIC DNA]</scope>
    <source>
        <strain evidence="11">LVBAO_FW01</strain>
        <tissue evidence="11">Leaves</tissue>
    </source>
</reference>
<evidence type="ECO:0000259" key="10">
    <source>
        <dbReference type="PROSITE" id="PS50850"/>
    </source>
</evidence>
<dbReference type="FunFam" id="1.20.1250.20:FF:000043">
    <property type="entry name" value="sugar transporter ERD6-like 6"/>
    <property type="match status" value="1"/>
</dbReference>
<evidence type="ECO:0000256" key="3">
    <source>
        <dbReference type="ARBA" id="ARBA00022448"/>
    </source>
</evidence>
<feature type="domain" description="Major facilitator superfamily (MFS) profile" evidence="10">
    <location>
        <begin position="80"/>
        <end position="503"/>
    </location>
</feature>
<dbReference type="InterPro" id="IPR005829">
    <property type="entry name" value="Sugar_transporter_CS"/>
</dbReference>
<feature type="transmembrane region" description="Helical" evidence="9">
    <location>
        <begin position="113"/>
        <end position="133"/>
    </location>
</feature>
<dbReference type="PANTHER" id="PTHR48021:SF58">
    <property type="entry name" value="SUGAR PORTER (SP) FAMILY MFS TRANSPORTER"/>
    <property type="match status" value="1"/>
</dbReference>
<keyword evidence="7 9" id="KW-0472">Membrane</keyword>
<feature type="transmembrane region" description="Helical" evidence="9">
    <location>
        <begin position="204"/>
        <end position="222"/>
    </location>
</feature>
<dbReference type="PROSITE" id="PS00216">
    <property type="entry name" value="SUGAR_TRANSPORT_1"/>
    <property type="match status" value="1"/>
</dbReference>
<comment type="subcellular location">
    <subcellularLocation>
        <location evidence="1">Membrane</location>
        <topology evidence="1">Multi-pass membrane protein</topology>
    </subcellularLocation>
</comment>
<keyword evidence="4" id="KW-0762">Sugar transport</keyword>
<feature type="transmembrane region" description="Helical" evidence="9">
    <location>
        <begin position="170"/>
        <end position="192"/>
    </location>
</feature>
<protein>
    <recommendedName>
        <fullName evidence="10">Major facilitator superfamily (MFS) profile domain-containing protein</fullName>
    </recommendedName>
</protein>
<dbReference type="GO" id="GO:0051119">
    <property type="term" value="F:sugar transmembrane transporter activity"/>
    <property type="evidence" value="ECO:0007669"/>
    <property type="project" value="InterPro"/>
</dbReference>
<evidence type="ECO:0000256" key="6">
    <source>
        <dbReference type="ARBA" id="ARBA00022989"/>
    </source>
</evidence>
<evidence type="ECO:0000313" key="11">
    <source>
        <dbReference type="EMBL" id="KAK7360016.1"/>
    </source>
</evidence>
<accession>A0AAN9MSW8</accession>
<feature type="transmembrane region" description="Helical" evidence="9">
    <location>
        <begin position="145"/>
        <end position="164"/>
    </location>
</feature>
<feature type="transmembrane region" description="Helical" evidence="9">
    <location>
        <begin position="308"/>
        <end position="333"/>
    </location>
</feature>
<comment type="similarity">
    <text evidence="2 8">Belongs to the major facilitator superfamily. Sugar transporter (TC 2.A.1.1) family.</text>
</comment>
<dbReference type="SUPFAM" id="SSF103473">
    <property type="entry name" value="MFS general substrate transporter"/>
    <property type="match status" value="1"/>
</dbReference>
<proteinExistence type="inferred from homology"/>
<dbReference type="Pfam" id="PF00083">
    <property type="entry name" value="Sugar_tr"/>
    <property type="match status" value="1"/>
</dbReference>
<dbReference type="InterPro" id="IPR005828">
    <property type="entry name" value="MFS_sugar_transport-like"/>
</dbReference>
<keyword evidence="12" id="KW-1185">Reference proteome</keyword>
<feature type="transmembrane region" description="Helical" evidence="9">
    <location>
        <begin position="348"/>
        <end position="368"/>
    </location>
</feature>
<feature type="transmembrane region" description="Helical" evidence="9">
    <location>
        <begin position="75"/>
        <end position="93"/>
    </location>
</feature>
<dbReference type="InterPro" id="IPR020846">
    <property type="entry name" value="MFS_dom"/>
</dbReference>
<comment type="caution">
    <text evidence="11">The sequence shown here is derived from an EMBL/GenBank/DDBJ whole genome shotgun (WGS) entry which is preliminary data.</text>
</comment>
<feature type="transmembrane region" description="Helical" evidence="9">
    <location>
        <begin position="14"/>
        <end position="40"/>
    </location>
</feature>
<keyword evidence="3 8" id="KW-0813">Transport</keyword>
<feature type="transmembrane region" description="Helical" evidence="9">
    <location>
        <begin position="375"/>
        <end position="397"/>
    </location>
</feature>
<feature type="transmembrane region" description="Helical" evidence="9">
    <location>
        <begin position="449"/>
        <end position="469"/>
    </location>
</feature>
<dbReference type="CDD" id="cd17358">
    <property type="entry name" value="MFS_GLUT6_8_Class3_like"/>
    <property type="match status" value="1"/>
</dbReference>
<dbReference type="EMBL" id="JAYMYQ010000001">
    <property type="protein sequence ID" value="KAK7360016.1"/>
    <property type="molecule type" value="Genomic_DNA"/>
</dbReference>
<evidence type="ECO:0000256" key="1">
    <source>
        <dbReference type="ARBA" id="ARBA00004141"/>
    </source>
</evidence>
<dbReference type="PROSITE" id="PS00217">
    <property type="entry name" value="SUGAR_TRANSPORT_2"/>
    <property type="match status" value="1"/>
</dbReference>
<evidence type="ECO:0000256" key="7">
    <source>
        <dbReference type="ARBA" id="ARBA00023136"/>
    </source>
</evidence>
<evidence type="ECO:0000256" key="5">
    <source>
        <dbReference type="ARBA" id="ARBA00022692"/>
    </source>
</evidence>
<organism evidence="11 12">
    <name type="scientific">Canavalia gladiata</name>
    <name type="common">Sword bean</name>
    <name type="synonym">Dolichos gladiatus</name>
    <dbReference type="NCBI Taxonomy" id="3824"/>
    <lineage>
        <taxon>Eukaryota</taxon>
        <taxon>Viridiplantae</taxon>
        <taxon>Streptophyta</taxon>
        <taxon>Embryophyta</taxon>
        <taxon>Tracheophyta</taxon>
        <taxon>Spermatophyta</taxon>
        <taxon>Magnoliopsida</taxon>
        <taxon>eudicotyledons</taxon>
        <taxon>Gunneridae</taxon>
        <taxon>Pentapetalae</taxon>
        <taxon>rosids</taxon>
        <taxon>fabids</taxon>
        <taxon>Fabales</taxon>
        <taxon>Fabaceae</taxon>
        <taxon>Papilionoideae</taxon>
        <taxon>50 kb inversion clade</taxon>
        <taxon>NPAAA clade</taxon>
        <taxon>indigoferoid/millettioid clade</taxon>
        <taxon>Phaseoleae</taxon>
        <taxon>Canavalia</taxon>
    </lineage>
</organism>